<dbReference type="EMBL" id="REGN01004979">
    <property type="protein sequence ID" value="RNA15309.1"/>
    <property type="molecule type" value="Genomic_DNA"/>
</dbReference>
<gene>
    <name evidence="2" type="ORF">BpHYR1_015523</name>
</gene>
<feature type="non-terminal residue" evidence="2">
    <location>
        <position position="1"/>
    </location>
</feature>
<sequence>HPFQLEKHPFIKERISKPPLSIGRKRKGRGKEEERKRKGRGKEEERKRKGRGKEEERKRKGKESDEKLI</sequence>
<feature type="compositionally biased region" description="Basic and acidic residues" evidence="1">
    <location>
        <begin position="1"/>
        <end position="16"/>
    </location>
</feature>
<accession>A0A3M7QVQ1</accession>
<proteinExistence type="predicted"/>
<protein>
    <submittedName>
        <fullName evidence="2">Uncharacterized protein</fullName>
    </submittedName>
</protein>
<comment type="caution">
    <text evidence="2">The sequence shown here is derived from an EMBL/GenBank/DDBJ whole genome shotgun (WGS) entry which is preliminary data.</text>
</comment>
<feature type="region of interest" description="Disordered" evidence="1">
    <location>
        <begin position="1"/>
        <end position="69"/>
    </location>
</feature>
<reference evidence="2 3" key="1">
    <citation type="journal article" date="2018" name="Sci. Rep.">
        <title>Genomic signatures of local adaptation to the degree of environmental predictability in rotifers.</title>
        <authorList>
            <person name="Franch-Gras L."/>
            <person name="Hahn C."/>
            <person name="Garcia-Roger E.M."/>
            <person name="Carmona M.J."/>
            <person name="Serra M."/>
            <person name="Gomez A."/>
        </authorList>
    </citation>
    <scope>NUCLEOTIDE SEQUENCE [LARGE SCALE GENOMIC DNA]</scope>
    <source>
        <strain evidence="2">HYR1</strain>
    </source>
</reference>
<dbReference type="AlphaFoldDB" id="A0A3M7QVQ1"/>
<feature type="compositionally biased region" description="Basic and acidic residues" evidence="1">
    <location>
        <begin position="30"/>
        <end position="69"/>
    </location>
</feature>
<keyword evidence="3" id="KW-1185">Reference proteome</keyword>
<organism evidence="2 3">
    <name type="scientific">Brachionus plicatilis</name>
    <name type="common">Marine rotifer</name>
    <name type="synonym">Brachionus muelleri</name>
    <dbReference type="NCBI Taxonomy" id="10195"/>
    <lineage>
        <taxon>Eukaryota</taxon>
        <taxon>Metazoa</taxon>
        <taxon>Spiralia</taxon>
        <taxon>Gnathifera</taxon>
        <taxon>Rotifera</taxon>
        <taxon>Eurotatoria</taxon>
        <taxon>Monogononta</taxon>
        <taxon>Pseudotrocha</taxon>
        <taxon>Ploima</taxon>
        <taxon>Brachionidae</taxon>
        <taxon>Brachionus</taxon>
    </lineage>
</organism>
<evidence type="ECO:0000313" key="2">
    <source>
        <dbReference type="EMBL" id="RNA15309.1"/>
    </source>
</evidence>
<evidence type="ECO:0000256" key="1">
    <source>
        <dbReference type="SAM" id="MobiDB-lite"/>
    </source>
</evidence>
<dbReference type="Proteomes" id="UP000276133">
    <property type="component" value="Unassembled WGS sequence"/>
</dbReference>
<evidence type="ECO:0000313" key="3">
    <source>
        <dbReference type="Proteomes" id="UP000276133"/>
    </source>
</evidence>
<name>A0A3M7QVQ1_BRAPC</name>